<keyword evidence="2" id="KW-1185">Reference proteome</keyword>
<dbReference type="AlphaFoldDB" id="A0A2J7ZVD6"/>
<comment type="caution">
    <text evidence="1">The sequence shown here is derived from an EMBL/GenBank/DDBJ whole genome shotgun (WGS) entry which is preliminary data.</text>
</comment>
<protein>
    <recommendedName>
        <fullName evidence="3">Apple domain-containing protein</fullName>
    </recommendedName>
</protein>
<organism evidence="1 2">
    <name type="scientific">Tetrabaena socialis</name>
    <dbReference type="NCBI Taxonomy" id="47790"/>
    <lineage>
        <taxon>Eukaryota</taxon>
        <taxon>Viridiplantae</taxon>
        <taxon>Chlorophyta</taxon>
        <taxon>core chlorophytes</taxon>
        <taxon>Chlorophyceae</taxon>
        <taxon>CS clade</taxon>
        <taxon>Chlamydomonadales</taxon>
        <taxon>Tetrabaenaceae</taxon>
        <taxon>Tetrabaena</taxon>
    </lineage>
</organism>
<sequence>MMHLCGIQDMRLTHLSGYIVTVDMDHLHDNIGRASSFANASKECNADKSCRGFNSGGWYKRVASPVRTSKGMCFYTKGSSR</sequence>
<evidence type="ECO:0000313" key="2">
    <source>
        <dbReference type="Proteomes" id="UP000236333"/>
    </source>
</evidence>
<reference evidence="1 2" key="1">
    <citation type="journal article" date="2017" name="Mol. Biol. Evol.">
        <title>The 4-celled Tetrabaena socialis nuclear genome reveals the essential components for genetic control of cell number at the origin of multicellularity in the volvocine lineage.</title>
        <authorList>
            <person name="Featherston J."/>
            <person name="Arakaki Y."/>
            <person name="Hanschen E.R."/>
            <person name="Ferris P.J."/>
            <person name="Michod R.E."/>
            <person name="Olson B.J.S.C."/>
            <person name="Nozaki H."/>
            <person name="Durand P.M."/>
        </authorList>
    </citation>
    <scope>NUCLEOTIDE SEQUENCE [LARGE SCALE GENOMIC DNA]</scope>
    <source>
        <strain evidence="1 2">NIES-571</strain>
    </source>
</reference>
<dbReference type="Proteomes" id="UP000236333">
    <property type="component" value="Unassembled WGS sequence"/>
</dbReference>
<gene>
    <name evidence="1" type="ORF">TSOC_009629</name>
</gene>
<evidence type="ECO:0008006" key="3">
    <source>
        <dbReference type="Google" id="ProtNLM"/>
    </source>
</evidence>
<proteinExistence type="predicted"/>
<evidence type="ECO:0000313" key="1">
    <source>
        <dbReference type="EMBL" id="PNH04247.1"/>
    </source>
</evidence>
<dbReference type="EMBL" id="PGGS01000408">
    <property type="protein sequence ID" value="PNH04247.1"/>
    <property type="molecule type" value="Genomic_DNA"/>
</dbReference>
<accession>A0A2J7ZVD6</accession>
<name>A0A2J7ZVD6_9CHLO</name>